<dbReference type="AlphaFoldDB" id="A0AAV3Q0A9"/>
<evidence type="ECO:0000313" key="2">
    <source>
        <dbReference type="EMBL" id="GAA0156706.1"/>
    </source>
</evidence>
<proteinExistence type="predicted"/>
<keyword evidence="3" id="KW-1185">Reference proteome</keyword>
<comment type="caution">
    <text evidence="2">The sequence shown here is derived from an EMBL/GenBank/DDBJ whole genome shotgun (WGS) entry which is preliminary data.</text>
</comment>
<dbReference type="Gene3D" id="3.30.420.40">
    <property type="match status" value="2"/>
</dbReference>
<feature type="domain" description="Gcp-like" evidence="1">
    <location>
        <begin position="354"/>
        <end position="448"/>
    </location>
</feature>
<organism evidence="2 3">
    <name type="scientific">Lithospermum erythrorhizon</name>
    <name type="common">Purple gromwell</name>
    <name type="synonym">Lithospermum officinale var. erythrorhizon</name>
    <dbReference type="NCBI Taxonomy" id="34254"/>
    <lineage>
        <taxon>Eukaryota</taxon>
        <taxon>Viridiplantae</taxon>
        <taxon>Streptophyta</taxon>
        <taxon>Embryophyta</taxon>
        <taxon>Tracheophyta</taxon>
        <taxon>Spermatophyta</taxon>
        <taxon>Magnoliopsida</taxon>
        <taxon>eudicotyledons</taxon>
        <taxon>Gunneridae</taxon>
        <taxon>Pentapetalae</taxon>
        <taxon>asterids</taxon>
        <taxon>lamiids</taxon>
        <taxon>Boraginales</taxon>
        <taxon>Boraginaceae</taxon>
        <taxon>Boraginoideae</taxon>
        <taxon>Lithospermeae</taxon>
        <taxon>Lithospermum</taxon>
    </lineage>
</organism>
<reference evidence="2 3" key="1">
    <citation type="submission" date="2024-01" db="EMBL/GenBank/DDBJ databases">
        <title>The complete chloroplast genome sequence of Lithospermum erythrorhizon: insights into the phylogenetic relationship among Boraginaceae species and the maternal lineages of purple gromwells.</title>
        <authorList>
            <person name="Okada T."/>
            <person name="Watanabe K."/>
        </authorList>
    </citation>
    <scope>NUCLEOTIDE SEQUENCE [LARGE SCALE GENOMIC DNA]</scope>
</reference>
<dbReference type="Pfam" id="PF00814">
    <property type="entry name" value="TsaD"/>
    <property type="match status" value="1"/>
</dbReference>
<accession>A0AAV3Q0A9</accession>
<dbReference type="Proteomes" id="UP001454036">
    <property type="component" value="Unassembled WGS sequence"/>
</dbReference>
<dbReference type="PANTHER" id="PTHR11735">
    <property type="entry name" value="TRNA N6-ADENOSINE THREONYLCARBAMOYLTRANSFERASE"/>
    <property type="match status" value="1"/>
</dbReference>
<dbReference type="InterPro" id="IPR000905">
    <property type="entry name" value="Gcp-like_dom"/>
</dbReference>
<gene>
    <name evidence="2" type="ORF">LIER_14133</name>
</gene>
<evidence type="ECO:0000259" key="1">
    <source>
        <dbReference type="Pfam" id="PF00814"/>
    </source>
</evidence>
<sequence>MKLPASVINTLEKIFNAFLWDGVQWSTWRKACIPFEAGEGNCSFWMDHWLHNGPPTPLPHHNQQPKLKVKDVWSNGAWDLDKLRSMVTEEDVQAISHTIIHEQQADALVWKPTSSGMFSFGDTYKALKEQHQSSPIHTAIWNGSIPRKMLFLEETIQHVFLSNPVAIKIWEFFSLLFGLRHHDYQEVLQVLAAWNISAPCKGHIRQITSVVILWALWEARNRGKHDGVQYSYDRIMSRIVYIISVISQADLLVAKQWKGDLRAAEFFQVQLLAPPRKPPSVVVWHRPDKAQLKMNIDGSFGLNYSAAGGVLRDTNGALIMALAFKTQGLSIPLPPSCNDLHLLSSLHFYRIDATIPISSASLEDRKVRADIAASFQRVAVQHLEEKCDRAIEWASKIDPSIKHLVVSGGVASNKYVRARLNQVVEKRGLHLVCPPPSLCTDNGVMVAWTGIEHFRMGRFDPPPPANEPEDAVLDLRPRWPLGEEYAEGKSEARSLRTARIHPSLTSIIQASQKQKSEYAV</sequence>
<protein>
    <submittedName>
        <fullName evidence="2">RNA processing factor</fullName>
    </submittedName>
</protein>
<dbReference type="EMBL" id="BAABME010002929">
    <property type="protein sequence ID" value="GAA0156706.1"/>
    <property type="molecule type" value="Genomic_DNA"/>
</dbReference>
<evidence type="ECO:0000313" key="3">
    <source>
        <dbReference type="Proteomes" id="UP001454036"/>
    </source>
</evidence>
<dbReference type="InterPro" id="IPR043129">
    <property type="entry name" value="ATPase_NBD"/>
</dbReference>
<dbReference type="GO" id="GO:0005739">
    <property type="term" value="C:mitochondrion"/>
    <property type="evidence" value="ECO:0007669"/>
    <property type="project" value="TreeGrafter"/>
</dbReference>
<dbReference type="SUPFAM" id="SSF53067">
    <property type="entry name" value="Actin-like ATPase domain"/>
    <property type="match status" value="1"/>
</dbReference>
<dbReference type="PANTHER" id="PTHR11735:SF6">
    <property type="entry name" value="TRNA N6-ADENOSINE THREONYLCARBAMOYLTRANSFERASE, MITOCHONDRIAL"/>
    <property type="match status" value="1"/>
</dbReference>
<name>A0AAV3Q0A9_LITER</name>